<name>A0AAD3H387_9STRA</name>
<sequence>MEAWNNHQNKKTAGRSDQFYIQFGVVSTKEFRKMFDQTFQVVFNESELDNQAIAWKGFEPVCLKSDLFRGWNPIRRNNLQKQMEQMNLGQSYTAFVQNALQFFCNKSLQNTHRIVVYMRMGKEIGQISQLLEYKVVTIAEFINTKKRLKNLLFM</sequence>
<dbReference type="EMBL" id="BLLK01000029">
    <property type="protein sequence ID" value="GFH48740.1"/>
    <property type="molecule type" value="Genomic_DNA"/>
</dbReference>
<protein>
    <submittedName>
        <fullName evidence="1">Uncharacterized protein</fullName>
    </submittedName>
</protein>
<proteinExistence type="predicted"/>
<gene>
    <name evidence="1" type="ORF">CTEN210_05216</name>
</gene>
<evidence type="ECO:0000313" key="1">
    <source>
        <dbReference type="EMBL" id="GFH48740.1"/>
    </source>
</evidence>
<organism evidence="1 2">
    <name type="scientific">Chaetoceros tenuissimus</name>
    <dbReference type="NCBI Taxonomy" id="426638"/>
    <lineage>
        <taxon>Eukaryota</taxon>
        <taxon>Sar</taxon>
        <taxon>Stramenopiles</taxon>
        <taxon>Ochrophyta</taxon>
        <taxon>Bacillariophyta</taxon>
        <taxon>Coscinodiscophyceae</taxon>
        <taxon>Chaetocerotophycidae</taxon>
        <taxon>Chaetocerotales</taxon>
        <taxon>Chaetocerotaceae</taxon>
        <taxon>Chaetoceros</taxon>
    </lineage>
</organism>
<comment type="caution">
    <text evidence="1">The sequence shown here is derived from an EMBL/GenBank/DDBJ whole genome shotgun (WGS) entry which is preliminary data.</text>
</comment>
<dbReference type="Proteomes" id="UP001054902">
    <property type="component" value="Unassembled WGS sequence"/>
</dbReference>
<accession>A0AAD3H387</accession>
<evidence type="ECO:0000313" key="2">
    <source>
        <dbReference type="Proteomes" id="UP001054902"/>
    </source>
</evidence>
<keyword evidence="2" id="KW-1185">Reference proteome</keyword>
<dbReference type="AlphaFoldDB" id="A0AAD3H387"/>
<reference evidence="1 2" key="1">
    <citation type="journal article" date="2021" name="Sci. Rep.">
        <title>The genome of the diatom Chaetoceros tenuissimus carries an ancient integrated fragment of an extant virus.</title>
        <authorList>
            <person name="Hongo Y."/>
            <person name="Kimura K."/>
            <person name="Takaki Y."/>
            <person name="Yoshida Y."/>
            <person name="Baba S."/>
            <person name="Kobayashi G."/>
            <person name="Nagasaki K."/>
            <person name="Hano T."/>
            <person name="Tomaru Y."/>
        </authorList>
    </citation>
    <scope>NUCLEOTIDE SEQUENCE [LARGE SCALE GENOMIC DNA]</scope>
    <source>
        <strain evidence="1 2">NIES-3715</strain>
    </source>
</reference>